<dbReference type="InterPro" id="IPR055259">
    <property type="entry name" value="YkvP/CgeB_Glyco_trans-like"/>
</dbReference>
<dbReference type="Proteomes" id="UP001143543">
    <property type="component" value="Unassembled WGS sequence"/>
</dbReference>
<dbReference type="EMBL" id="BRVO01000002">
    <property type="protein sequence ID" value="GLB50006.1"/>
    <property type="molecule type" value="Genomic_DNA"/>
</dbReference>
<gene>
    <name evidence="2" type="primary">wbsE</name>
    <name evidence="2" type="ORF">Y10_23740</name>
</gene>
<sequence length="379" mass="43911">MKILLLGEYSGFFNSLKAGLTSIGHDVTLAGAKDGFKNYDVDFSFEPKFTSKGIGLFIRKAIHKVSKYDIGIWESYYIFKKHKELFSNYDVVFLINEQPITQNCAVDKRILKHIFTHNKKVFLSACGDDYTYISYLFENKLPYHILTPYFNNHNLKKYYPYSLHYITKASKKLYEYVFKNVQGIIPGDYDYVLAYEGTPKALPLIPFPVRTHLLAYQEPVIENKIIIFHGINKVNYYKKGNEYFEKALAIVAQKYPDKVSIITAVSLPYKEYMTKYNSCHILLDQALAYDQGYNALEAMARGKVVFTGASPQWLQHYNLQEDTVAIHAVPDENIIAEKLEWLILNPNKILEISKNAKAFIEKEHNYKAVAKEYVKQWSN</sequence>
<comment type="caution">
    <text evidence="2">The sequence shown here is derived from an EMBL/GenBank/DDBJ whole genome shotgun (WGS) entry which is preliminary data.</text>
</comment>
<evidence type="ECO:0000259" key="1">
    <source>
        <dbReference type="Pfam" id="PF13524"/>
    </source>
</evidence>
<protein>
    <submittedName>
        <fullName evidence="2">Glycosyl transferase family 1</fullName>
    </submittedName>
</protein>
<reference evidence="2" key="1">
    <citation type="submission" date="2022-07" db="EMBL/GenBank/DDBJ databases">
        <title>Taxonomy of Novel Oxalotrophic and Methylotrophic Bacteria.</title>
        <authorList>
            <person name="Sahin N."/>
            <person name="Tani A."/>
        </authorList>
    </citation>
    <scope>NUCLEOTIDE SEQUENCE</scope>
    <source>
        <strain evidence="2">Y10</strain>
    </source>
</reference>
<dbReference type="SUPFAM" id="SSF53756">
    <property type="entry name" value="UDP-Glycosyltransferase/glycogen phosphorylase"/>
    <property type="match status" value="1"/>
</dbReference>
<evidence type="ECO:0000313" key="2">
    <source>
        <dbReference type="EMBL" id="GLB50006.1"/>
    </source>
</evidence>
<dbReference type="RefSeq" id="WP_281765623.1">
    <property type="nucleotide sequence ID" value="NZ_BRVO01000002.1"/>
</dbReference>
<keyword evidence="2" id="KW-0808">Transferase</keyword>
<dbReference type="Gene3D" id="3.40.50.2000">
    <property type="entry name" value="Glycogen Phosphorylase B"/>
    <property type="match status" value="1"/>
</dbReference>
<keyword evidence="3" id="KW-1185">Reference proteome</keyword>
<accession>A0ABQ5ML30</accession>
<organism evidence="2 3">
    <name type="scientific">Neptunitalea lumnitzerae</name>
    <dbReference type="NCBI Taxonomy" id="2965509"/>
    <lineage>
        <taxon>Bacteria</taxon>
        <taxon>Pseudomonadati</taxon>
        <taxon>Bacteroidota</taxon>
        <taxon>Flavobacteriia</taxon>
        <taxon>Flavobacteriales</taxon>
        <taxon>Flavobacteriaceae</taxon>
        <taxon>Neptunitalea</taxon>
    </lineage>
</organism>
<feature type="domain" description="Spore protein YkvP/CgeB glycosyl transferase-like" evidence="1">
    <location>
        <begin position="248"/>
        <end position="373"/>
    </location>
</feature>
<dbReference type="GO" id="GO:0016740">
    <property type="term" value="F:transferase activity"/>
    <property type="evidence" value="ECO:0007669"/>
    <property type="project" value="UniProtKB-KW"/>
</dbReference>
<dbReference type="Pfam" id="PF13524">
    <property type="entry name" value="Glyco_trans_1_2"/>
    <property type="match status" value="1"/>
</dbReference>
<name>A0ABQ5ML30_9FLAO</name>
<proteinExistence type="predicted"/>
<evidence type="ECO:0000313" key="3">
    <source>
        <dbReference type="Proteomes" id="UP001143543"/>
    </source>
</evidence>